<reference evidence="1" key="1">
    <citation type="submission" date="2022-12" db="EMBL/GenBank/DDBJ databases">
        <title>Reference genome sequencing for broad-spectrum identification of bacterial and archaeal isolates by mass spectrometry.</title>
        <authorList>
            <person name="Sekiguchi Y."/>
            <person name="Tourlousse D.M."/>
        </authorList>
    </citation>
    <scope>NUCLEOTIDE SEQUENCE</scope>
    <source>
        <strain evidence="1">ASRB1</strain>
    </source>
</reference>
<comment type="caution">
    <text evidence="1">The sequence shown here is derived from an EMBL/GenBank/DDBJ whole genome shotgun (WGS) entry which is preliminary data.</text>
</comment>
<proteinExistence type="predicted"/>
<sequence>MQAHDHNFKNVFLDFPKEALSWLLPEALQAYGQLERIEFVRQEVGGADVV</sequence>
<dbReference type="AlphaFoldDB" id="A0A9W6LAT0"/>
<name>A0A9W6LAT0_9BACT</name>
<keyword evidence="2" id="KW-1185">Reference proteome</keyword>
<dbReference type="Proteomes" id="UP001144372">
    <property type="component" value="Unassembled WGS sequence"/>
</dbReference>
<organism evidence="1 2">
    <name type="scientific">Desulforhabdus amnigena</name>
    <dbReference type="NCBI Taxonomy" id="40218"/>
    <lineage>
        <taxon>Bacteria</taxon>
        <taxon>Pseudomonadati</taxon>
        <taxon>Thermodesulfobacteriota</taxon>
        <taxon>Syntrophobacteria</taxon>
        <taxon>Syntrophobacterales</taxon>
        <taxon>Syntrophobacteraceae</taxon>
        <taxon>Desulforhabdus</taxon>
    </lineage>
</organism>
<accession>A0A9W6LAT0</accession>
<protein>
    <submittedName>
        <fullName evidence="1">Uncharacterized protein</fullName>
    </submittedName>
</protein>
<evidence type="ECO:0000313" key="2">
    <source>
        <dbReference type="Proteomes" id="UP001144372"/>
    </source>
</evidence>
<evidence type="ECO:0000313" key="1">
    <source>
        <dbReference type="EMBL" id="GLI36449.1"/>
    </source>
</evidence>
<dbReference type="EMBL" id="BSDR01000001">
    <property type="protein sequence ID" value="GLI36449.1"/>
    <property type="molecule type" value="Genomic_DNA"/>
</dbReference>
<gene>
    <name evidence="1" type="ORF">DAMNIGENAA_38820</name>
</gene>